<dbReference type="PANTHER" id="PTHR43166:SF35">
    <property type="entry name" value="L-CYSTINE IMPORT ATP-BINDING PROTEIN TCYN"/>
    <property type="match status" value="1"/>
</dbReference>
<keyword evidence="6" id="KW-0472">Membrane</keyword>
<evidence type="ECO:0000259" key="7">
    <source>
        <dbReference type="PROSITE" id="PS50893"/>
    </source>
</evidence>
<keyword evidence="3" id="KW-1003">Cell membrane</keyword>
<reference evidence="8" key="1">
    <citation type="submission" date="2019-07" db="EMBL/GenBank/DDBJ databases">
        <title>Whole genome shotgun sequence of Lactobacillus kefiri NBRC 15888.</title>
        <authorList>
            <person name="Hosoyama A."/>
            <person name="Uohara A."/>
            <person name="Ohji S."/>
            <person name="Ichikawa N."/>
        </authorList>
    </citation>
    <scope>NUCLEOTIDE SEQUENCE [LARGE SCALE GENOMIC DNA]</scope>
    <source>
        <strain evidence="8">NBRC 15888</strain>
    </source>
</reference>
<evidence type="ECO:0000256" key="1">
    <source>
        <dbReference type="ARBA" id="ARBA00004202"/>
    </source>
</evidence>
<sequence>MPLLTVNQLDKTVDNNHILKNIDFQISKGEVIVVIGPSGSGKTTFISNLNFLNNADKGEMNFRDKKIDLSSPKKDDVLWVRRHIAMVFQNYNLFKNKTALENITEGLIHGQGKSRDEANQIALEELKNVGLSEKKDAYPSQLSGGQKQRIGIARATALKPDIILFDEPTSALDPELVGTVVQDMDHLAQQGQTMIVVTHLMSFAKKVATKVLFFADGAILESGTPDQIFNHPKEKRTKEFLSAIAEDR</sequence>
<dbReference type="InterPro" id="IPR030679">
    <property type="entry name" value="ABC_ATPase_HisP-typ"/>
</dbReference>
<dbReference type="GO" id="GO:0016887">
    <property type="term" value="F:ATP hydrolysis activity"/>
    <property type="evidence" value="ECO:0007669"/>
    <property type="project" value="InterPro"/>
</dbReference>
<dbReference type="InterPro" id="IPR050086">
    <property type="entry name" value="MetN_ABC_transporter-like"/>
</dbReference>
<proteinExistence type="predicted"/>
<dbReference type="InterPro" id="IPR003593">
    <property type="entry name" value="AAA+_ATPase"/>
</dbReference>
<dbReference type="STRING" id="1423764.FC95_GL000950"/>
<comment type="subcellular location">
    <subcellularLocation>
        <location evidence="1">Cell membrane</location>
        <topology evidence="1">Peripheral membrane protein</topology>
    </subcellularLocation>
</comment>
<keyword evidence="4" id="KW-0547">Nucleotide-binding</keyword>
<dbReference type="InterPro" id="IPR017871">
    <property type="entry name" value="ABC_transporter-like_CS"/>
</dbReference>
<keyword evidence="2" id="KW-0813">Transport</keyword>
<evidence type="ECO:0000313" key="9">
    <source>
        <dbReference type="Proteomes" id="UP000321893"/>
    </source>
</evidence>
<dbReference type="GO" id="GO:0015424">
    <property type="term" value="F:ABC-type amino acid transporter activity"/>
    <property type="evidence" value="ECO:0007669"/>
    <property type="project" value="InterPro"/>
</dbReference>
<dbReference type="SMART" id="SM00382">
    <property type="entry name" value="AAA"/>
    <property type="match status" value="1"/>
</dbReference>
<evidence type="ECO:0000256" key="4">
    <source>
        <dbReference type="ARBA" id="ARBA00022741"/>
    </source>
</evidence>
<dbReference type="PROSITE" id="PS50893">
    <property type="entry name" value="ABC_TRANSPORTER_2"/>
    <property type="match status" value="1"/>
</dbReference>
<dbReference type="GO" id="GO:0005524">
    <property type="term" value="F:ATP binding"/>
    <property type="evidence" value="ECO:0007669"/>
    <property type="project" value="UniProtKB-KW"/>
</dbReference>
<protein>
    <submittedName>
        <fullName evidence="8">Arginine ABC transporter ATP-binding protein</fullName>
    </submittedName>
</protein>
<dbReference type="GO" id="GO:0005886">
    <property type="term" value="C:plasma membrane"/>
    <property type="evidence" value="ECO:0007669"/>
    <property type="project" value="UniProtKB-SubCell"/>
</dbReference>
<dbReference type="RefSeq" id="WP_003557958.1">
    <property type="nucleotide sequence ID" value="NZ_BJVK01000024.1"/>
</dbReference>
<evidence type="ECO:0000256" key="6">
    <source>
        <dbReference type="ARBA" id="ARBA00023136"/>
    </source>
</evidence>
<dbReference type="SMR" id="A0A511DX87"/>
<dbReference type="InterPro" id="IPR027417">
    <property type="entry name" value="P-loop_NTPase"/>
</dbReference>
<dbReference type="OrthoDB" id="1679618at2"/>
<keyword evidence="5 8" id="KW-0067">ATP-binding</keyword>
<feature type="domain" description="ABC transporter" evidence="7">
    <location>
        <begin position="4"/>
        <end position="241"/>
    </location>
</feature>
<name>A0A511DX87_LENKE</name>
<gene>
    <name evidence="8" type="ORF">LKE01_16770</name>
</gene>
<keyword evidence="9" id="KW-1185">Reference proteome</keyword>
<evidence type="ECO:0000256" key="3">
    <source>
        <dbReference type="ARBA" id="ARBA00022475"/>
    </source>
</evidence>
<evidence type="ECO:0000256" key="2">
    <source>
        <dbReference type="ARBA" id="ARBA00022448"/>
    </source>
</evidence>
<dbReference type="InterPro" id="IPR003439">
    <property type="entry name" value="ABC_transporter-like_ATP-bd"/>
</dbReference>
<dbReference type="PROSITE" id="PS00211">
    <property type="entry name" value="ABC_TRANSPORTER_1"/>
    <property type="match status" value="1"/>
</dbReference>
<comment type="caution">
    <text evidence="8">The sequence shown here is derived from an EMBL/GenBank/DDBJ whole genome shotgun (WGS) entry which is preliminary data.</text>
</comment>
<evidence type="ECO:0000256" key="5">
    <source>
        <dbReference type="ARBA" id="ARBA00022840"/>
    </source>
</evidence>
<evidence type="ECO:0000313" key="8">
    <source>
        <dbReference type="EMBL" id="GEL28857.1"/>
    </source>
</evidence>
<dbReference type="AlphaFoldDB" id="A0A511DX87"/>
<dbReference type="PIRSF" id="PIRSF039085">
    <property type="entry name" value="ABC_ATPase_HisP"/>
    <property type="match status" value="1"/>
</dbReference>
<dbReference type="PANTHER" id="PTHR43166">
    <property type="entry name" value="AMINO ACID IMPORT ATP-BINDING PROTEIN"/>
    <property type="match status" value="1"/>
</dbReference>
<dbReference type="SUPFAM" id="SSF52540">
    <property type="entry name" value="P-loop containing nucleoside triphosphate hydrolases"/>
    <property type="match status" value="1"/>
</dbReference>
<dbReference type="Gene3D" id="3.40.50.300">
    <property type="entry name" value="P-loop containing nucleotide triphosphate hydrolases"/>
    <property type="match status" value="1"/>
</dbReference>
<dbReference type="Proteomes" id="UP000321893">
    <property type="component" value="Unassembled WGS sequence"/>
</dbReference>
<dbReference type="Pfam" id="PF00005">
    <property type="entry name" value="ABC_tran"/>
    <property type="match status" value="1"/>
</dbReference>
<organism evidence="8 9">
    <name type="scientific">Lentilactobacillus kefiri</name>
    <name type="common">Lactobacillus kefiri</name>
    <dbReference type="NCBI Taxonomy" id="33962"/>
    <lineage>
        <taxon>Bacteria</taxon>
        <taxon>Bacillati</taxon>
        <taxon>Bacillota</taxon>
        <taxon>Bacilli</taxon>
        <taxon>Lactobacillales</taxon>
        <taxon>Lactobacillaceae</taxon>
        <taxon>Lentilactobacillus</taxon>
    </lineage>
</organism>
<accession>A0A511DX87</accession>
<dbReference type="EMBL" id="BJVK01000024">
    <property type="protein sequence ID" value="GEL28857.1"/>
    <property type="molecule type" value="Genomic_DNA"/>
</dbReference>